<organism evidence="1 2">
    <name type="scientific">Roseburia hominis (strain DSM 16839 / JCM 17582 / NCIMB 14029 / A2-183)</name>
    <dbReference type="NCBI Taxonomy" id="585394"/>
    <lineage>
        <taxon>Bacteria</taxon>
        <taxon>Bacillati</taxon>
        <taxon>Bacillota</taxon>
        <taxon>Clostridia</taxon>
        <taxon>Lachnospirales</taxon>
        <taxon>Lachnospiraceae</taxon>
        <taxon>Roseburia</taxon>
    </lineage>
</organism>
<evidence type="ECO:0000313" key="1">
    <source>
        <dbReference type="EMBL" id="AEN97226.1"/>
    </source>
</evidence>
<protein>
    <submittedName>
        <fullName evidence="1">Uncharacterized protein</fullName>
    </submittedName>
</protein>
<sequence length="181" mass="21189">MSRRRLLEQLIRTWRGGSVDSHSAERKEVCRKNKTLKREMYGQPAHSAPAVFSACQVQFFSSLIDDLFFAFFGSMEVWRSLSVYCGSTEGKKTCGTRKCHCKREKETKNQLLRVWEEEKAVPDPKKQKKRVWEIDFHESDPNRRKTNLHNAKKYAIAGLREKKSRVRPAHCYAGREDPRNI</sequence>
<dbReference type="Proteomes" id="UP000008178">
    <property type="component" value="Chromosome"/>
</dbReference>
<accession>G2T3T9</accession>
<dbReference type="STRING" id="585394.RHOM_10575"/>
<dbReference type="HOGENOM" id="CLU_1487991_0_0_9"/>
<dbReference type="RefSeq" id="WP_014080246.1">
    <property type="nucleotide sequence ID" value="NC_015977.1"/>
</dbReference>
<gene>
    <name evidence="1" type="ordered locus">RHOM_10575</name>
</gene>
<dbReference type="GeneID" id="93723881"/>
<dbReference type="AlphaFoldDB" id="G2T3T9"/>
<reference evidence="1 2" key="1">
    <citation type="journal article" date="2015" name="Genome Announc.">
        <title>Complete genome sequence of the human gut symbiont Roseburia hominis.</title>
        <authorList>
            <person name="Travis A.J."/>
            <person name="Kelly D."/>
            <person name="Flint H.J."/>
            <person name="Aminov R.I."/>
        </authorList>
    </citation>
    <scope>NUCLEOTIDE SEQUENCE [LARGE SCALE GENOMIC DNA]</scope>
    <source>
        <strain evidence="2">DSM 16839 / JCM 17582 / NCIMB 14029 / A2-183</strain>
    </source>
</reference>
<dbReference type="KEGG" id="rho:RHOM_10575"/>
<dbReference type="EMBL" id="CP003040">
    <property type="protein sequence ID" value="AEN97226.1"/>
    <property type="molecule type" value="Genomic_DNA"/>
</dbReference>
<proteinExistence type="predicted"/>
<name>G2T3T9_ROSHA</name>
<dbReference type="BioCyc" id="RHOM585394:G1H02-2113-MONOMER"/>
<keyword evidence="2" id="KW-1185">Reference proteome</keyword>
<evidence type="ECO:0000313" key="2">
    <source>
        <dbReference type="Proteomes" id="UP000008178"/>
    </source>
</evidence>